<keyword evidence="2" id="KW-1185">Reference proteome</keyword>
<proteinExistence type="predicted"/>
<protein>
    <submittedName>
        <fullName evidence="1">Uncharacterized protein</fullName>
    </submittedName>
</protein>
<gene>
    <name evidence="1" type="ORF">V1477_017785</name>
</gene>
<reference evidence="1 2" key="1">
    <citation type="journal article" date="2024" name="Ann. Entomol. Soc. Am.">
        <title>Genomic analyses of the southern and eastern yellowjacket wasps (Hymenoptera: Vespidae) reveal evolutionary signatures of social life.</title>
        <authorList>
            <person name="Catto M.A."/>
            <person name="Caine P.B."/>
            <person name="Orr S.E."/>
            <person name="Hunt B.G."/>
            <person name="Goodisman M.A.D."/>
        </authorList>
    </citation>
    <scope>NUCLEOTIDE SEQUENCE [LARGE SCALE GENOMIC DNA]</scope>
    <source>
        <strain evidence="1">232</strain>
        <tissue evidence="1">Head and thorax</tissue>
    </source>
</reference>
<sequence length="3617" mass="411252">MARRALFNDPGPLFLDATLSKKKIVKEKFFFPLFPINRAIVSEKKIVKEKFFFRLFRLIHYNSAPVGQILIKKYGREGREEPLRVTPKKIVKEGFFFPLFPLNRYYSAPIGQILIKNIWACRTRRALSNDSGPAYLGAIVSENKIVKEKFFFPLFPLNPYNSAPIGQISIRKIWACRERRALSNDPGSAFVGAIVSEKKIVTEKYFFPLFLLNRYNSVPDLDKRIWARRARRALSNDPAPVFLGATLSEKKIVKEKFFFPLFSLNCYNSAPVGQIVIKKYGGVGSEDHIPMTLIWFSCYSFGEKNCKKKFFFPLFPLNSYNSAPIDLDKKIWACRARRALPSDPGSAFVGAIVSEKKIVTEKYFFALFPLNRYDSDLDTRIWARRARRALSNDPAPVFLGATLSENKIVKEKFFFPLFPLNRYNSAPIGQILIKKIWACRARKAPSSDPGSAFVGAIVSEKKIVTEKFFFPLSPLNSYNSVPIGHILIKKILACRARRALFNDPGALFLDATLSKKKIVKEKFFFPLFPINRAIVSEKKIVKEKFFFRLFRLIHYNSAPVGQILIKKYGRVGREEPLRVTPKKIVKEGFFFPLFPLNRYYSAPIGQILIKKIWACRQRRSPSNDLALVFLGSIVSGKKIILIKNIWACRTRRALSNDSRPAYLGAILSENKIVKEDILFPLFPLNRYNSAPIGQILIKKYVGVGREEPFTVTPDLDKRIWARRARRALSNDAAPVFLGATLSENKIVKEKFFFPLFPLNRYNSAPIGQILIKKIWTCRARRAPSSDPGSAFVGAIVSEKKIVTEKFFFPLSPLNSYNSVPIGHILIKKILACRARRAHSNDAAPVFLGATLSENKIVKEKFFFPLFPLNRYNSAPIGQILIKKIWTCRARRAPSSDPGSAFVGAIVSEKKIVTEKFFFPLSPLNSYNSVPTGHILIKKIWACRARRALFNDPGPVFIDSILSARGALSSDPGPVILGSIVSEKKIVKKKFFFPLFPLNHYNSASIYLDKKILACSARRAPSSDPGSAFVGAIQSEKKVVKEKFCFTLFPLNRYNSARVGQIFIKKIWACSPRRTLSNGPVGYNSAPIGQILIRKIWACRPKRSLSNNPGPVFLDVDRTVWACRARRALSSDPGAAFVGAIVSEKKIVKEKFFFPLFPINRYNSAPCDLDKKIWACWTRRFSSSDPCSAFVGAILSEKKVVKEKFCFTLFPLNRYNSAPVGQILIKKIWACSTRRTLPNGQVGRYNSAPIGQILIKKIWACRARRALSNDPGPVFLGATLSENKIVKEKFFFPLFPLNRYNSAPCDLDKKIWACRARRAPSSDPGSAFVGAILSEKKVVKEKFFFPFFPLNRYNSAPIGQILIRKIWAYLDKKIWACRARRAPSSHPGSAFVEKFCFTLNPLNRYNSARVGQILIKKIWACSPRRTLPNGQILIRKIWACRPKRSLSNNPGPVFLDLDKKKYGRVGREEPFPVTAVRLFYNSAPIGQILIRKIWACRPKRSLSNNPGPVFLGAIVSEKKIVKEKFFFPLFPLNHYNSASIAQIKLWACRARRALSSDPGAAFVGAIVSEKKIVKEKFFFPLFPINRYNSAPCDLDKKIWACWTRRFPSSDPCSAFVGAILSEKKVVKEKFCFTLFPLNRYNSAPVGQIFIKKIWACSTRRTLPNGQVGRYNSAPIGQILIKKIWACRARRALSNDPGPVFLGATFSENKIVKEKFFFPLFPLNRYNSAPCDLDKKIWACRARRAPSSDPGSAFVGAILSEKKVVKEKFFFPFFPLNRYNSAPVGQILIKKIWACSPRRFLSNSPKTCFPLFPLNHYNSAPIGQMCYSFGEKNCQRKFFFPLFPLNRHNSASIAQMLIKKYGRVGREEPFPATPVRICTCHSFGEKNCYRKIFFPFSHLNSYNSVPIGHILIKKIWPCRARRALSNDPGPVFVDAILSEKKIVKKKFFFPLFPINRYNSAPIGHILIRKICACRPRRSLSNDPGTVLLGAIVSEKKIVKKKFFFPLFPLNHHNLASICPILIKKIWACWARGALFSDPDPAFVRATVSEKKIVKEKFFFPLFPLNRYNSAPVVQILIKNIWACSPRKTLSKGPVGKVFFSLFPLNRYNSAPIGHILIRKICACRPRRSLSNDPGTVLLDLDKKIWACRTRSALSNYSGPAFLGAILSENKIDKEKFFFPLFPLNRYYSAPVGQILIKKIWACSPRRTLSNVPVGCYSFGEKNCLRKFFFPLFPLNRYNSVPIRQILIKKIWACRARRALSSDPGSAFVGAIFSGKKIVTEKYFFPLFHLNRYNSVPIGQILLKKIWPCRARRAFSNEPRRVFLGATLSEKKIVKEKFFFPLFPLNRYNSAPIGQILIRKICACNPRRSLSNDPGPVFLGAIVSEKKIFPLNHYNSAPIGQILIKKIWADRARRALSIDFGPAFVEKFFFPLFPLNHYNSASIAQMLIKKYGRVGREDPYPATPVRICTCHSFGEKNFREKPFPKARKVFFPLFLLNRYNSAPIGHILIRKICACRPRRSLSNDPGTVLLGAIVSEKKIVKKKFFFPFFPLNHYYSAPVGQIFIKKIWACSPRRTLSNVPVGCYSFGEKNCLRKFFFPLFHLNRYNSVPIGQILIRKIWACSARGALSSDPGSAFVGAIFSEKKIVTEKYFFPLFHLNRYNSVPIGQILLKKIWPCRARRAFSNEPGRVFLGATLSEKKIVKEKFFFPLFPLNSYNSAPIGQILISKICACNPRRSLSNDPGPVFLGAIVSEKKIFPLNRYNSAPIGQILIKKIWAGRARRALSTDPGPAFVGAIVSEKKIVKEKFFFLYVDKKIWACRARRALSSDPGPDLYVKKFSFPFFPLNRYNSAPVVQILIKNIWACSPRKTLSKGPVGKVFFSLFPLNRYNSAPIGHILIRKICACRPRRSLSNDPGTVLLGAIVSEKKIVKKKFFFPLFPLNHFNSASIDLDKKIWACRTRSALSNYSGPAFLGAILSENKIDKEKFFFPLFPLNRYYSAPVGQILIKKIWACSPRRTLSNVPVGCYSFGEKNCLRKFFFPLFPLNRYNSVPIGQILIKKIWACRARRALSSDPGSAFVGAIFSGKKIVTEKYFFPLFHLNRYNSVPIGQILLKKIWPCRARRAFSNEPRRVFLGATLSEKKIVKEKFFFPLFPLNRYNSAPIGQILIRKICACNPRRSLSNDPSPVFLGAIVSEKKIFPLNHYNSAPIGQILIKKIWADRARRALSIDFGPAFVEKFFFPLFPLNHYNSASIAQMLIKKYGRVGREDPYPATPVRICTCHSFGEKNFREKPFPKARKVFFPLFLLNRYNSAPIGHILIRKICACRPRRSLSNDPGTVLLGAIVSEKKIVKKKFFFPFFPLNHYYSDPVGQIFIKKIWACSPRRTLSNVPVGCYSFGEKNCLRKFFFPLFHLNRYNSVPIGQILIRKIWACSARGALSSDPGSAFVGAIFSEKKIVTEKYFFPLFHLNRYNSVPIGQILLKKIWPCRARRAFSNEPGRVFLGATLSEKKIVKEKFFFPLFPLNSYNSAPIGQILISKICACNPRRSLSNDPGPVFLGAIVSEKKIFPLNRYNSAPIGQILIKKIWAGRARRALSTDPGPAFVGAIVSEKKIVKEKFFFLCTL</sequence>
<organism evidence="1 2">
    <name type="scientific">Vespula maculifrons</name>
    <name type="common">Eastern yellow jacket</name>
    <name type="synonym">Wasp</name>
    <dbReference type="NCBI Taxonomy" id="7453"/>
    <lineage>
        <taxon>Eukaryota</taxon>
        <taxon>Metazoa</taxon>
        <taxon>Ecdysozoa</taxon>
        <taxon>Arthropoda</taxon>
        <taxon>Hexapoda</taxon>
        <taxon>Insecta</taxon>
        <taxon>Pterygota</taxon>
        <taxon>Neoptera</taxon>
        <taxon>Endopterygota</taxon>
        <taxon>Hymenoptera</taxon>
        <taxon>Apocrita</taxon>
        <taxon>Aculeata</taxon>
        <taxon>Vespoidea</taxon>
        <taxon>Vespidae</taxon>
        <taxon>Vespinae</taxon>
        <taxon>Vespula</taxon>
    </lineage>
</organism>
<dbReference type="Proteomes" id="UP001607303">
    <property type="component" value="Unassembled WGS sequence"/>
</dbReference>
<dbReference type="EMBL" id="JAYRBN010000107">
    <property type="protein sequence ID" value="KAL2726358.1"/>
    <property type="molecule type" value="Genomic_DNA"/>
</dbReference>
<evidence type="ECO:0000313" key="2">
    <source>
        <dbReference type="Proteomes" id="UP001607303"/>
    </source>
</evidence>
<accession>A0ABD2B0H9</accession>
<comment type="caution">
    <text evidence="1">The sequence shown here is derived from an EMBL/GenBank/DDBJ whole genome shotgun (WGS) entry which is preliminary data.</text>
</comment>
<evidence type="ECO:0000313" key="1">
    <source>
        <dbReference type="EMBL" id="KAL2726358.1"/>
    </source>
</evidence>
<name>A0ABD2B0H9_VESMC</name>